<keyword evidence="2" id="KW-1185">Reference proteome</keyword>
<organism evidence="1 2">
    <name type="scientific">Moorena bouillonii PNG</name>
    <dbReference type="NCBI Taxonomy" id="568701"/>
    <lineage>
        <taxon>Bacteria</taxon>
        <taxon>Bacillati</taxon>
        <taxon>Cyanobacteriota</taxon>
        <taxon>Cyanophyceae</taxon>
        <taxon>Coleofasciculales</taxon>
        <taxon>Coleofasciculaceae</taxon>
        <taxon>Moorena</taxon>
    </lineage>
</organism>
<dbReference type="Proteomes" id="UP000186657">
    <property type="component" value="Unassembled WGS sequence"/>
</dbReference>
<dbReference type="EMBL" id="MKZS01000001">
    <property type="protein sequence ID" value="OLT58721.1"/>
    <property type="molecule type" value="Genomic_DNA"/>
</dbReference>
<dbReference type="AlphaFoldDB" id="A0A1U7MYK4"/>
<evidence type="ECO:0000313" key="2">
    <source>
        <dbReference type="Proteomes" id="UP000186657"/>
    </source>
</evidence>
<sequence length="60" mass="6458">MSWVSCITEKLALKLIHIDGKTTKGSYDRAGQLKALQSVSAWSSEHGLVLASAKSGEQIQ</sequence>
<protein>
    <submittedName>
        <fullName evidence="1">Uncharacterized protein</fullName>
    </submittedName>
</protein>
<name>A0A1U7MYK4_9CYAN</name>
<evidence type="ECO:0000313" key="1">
    <source>
        <dbReference type="EMBL" id="OLT58721.1"/>
    </source>
</evidence>
<gene>
    <name evidence="1" type="ORF">BJP37_06365</name>
</gene>
<reference evidence="1 2" key="1">
    <citation type="submission" date="2016-10" db="EMBL/GenBank/DDBJ databases">
        <title>Comparative genomics uncovers the prolific and rare metabolic potential of the cyanobacterial genus Moorea.</title>
        <authorList>
            <person name="Leao T."/>
            <person name="Castelao G."/>
            <person name="Korobeynikov A."/>
            <person name="Monroe E.A."/>
            <person name="Podell S."/>
            <person name="Glukhov E."/>
            <person name="Allen E."/>
            <person name="Gerwick W.H."/>
            <person name="Gerwick L."/>
        </authorList>
    </citation>
    <scope>NUCLEOTIDE SEQUENCE [LARGE SCALE GENOMIC DNA]</scope>
    <source>
        <strain evidence="1 2">PNG5-198</strain>
    </source>
</reference>
<comment type="caution">
    <text evidence="1">The sequence shown here is derived from an EMBL/GenBank/DDBJ whole genome shotgun (WGS) entry which is preliminary data.</text>
</comment>
<proteinExistence type="predicted"/>
<accession>A0A1U7MYK4</accession>